<accession>A0A8S0UHH1</accession>
<protein>
    <submittedName>
        <fullName evidence="2">Uncharacterized protein</fullName>
    </submittedName>
</protein>
<dbReference type="OrthoDB" id="1052998at2759"/>
<evidence type="ECO:0000313" key="3">
    <source>
        <dbReference type="Proteomes" id="UP000594638"/>
    </source>
</evidence>
<organism evidence="2 3">
    <name type="scientific">Olea europaea subsp. europaea</name>
    <dbReference type="NCBI Taxonomy" id="158383"/>
    <lineage>
        <taxon>Eukaryota</taxon>
        <taxon>Viridiplantae</taxon>
        <taxon>Streptophyta</taxon>
        <taxon>Embryophyta</taxon>
        <taxon>Tracheophyta</taxon>
        <taxon>Spermatophyta</taxon>
        <taxon>Magnoliopsida</taxon>
        <taxon>eudicotyledons</taxon>
        <taxon>Gunneridae</taxon>
        <taxon>Pentapetalae</taxon>
        <taxon>asterids</taxon>
        <taxon>lamiids</taxon>
        <taxon>Lamiales</taxon>
        <taxon>Oleaceae</taxon>
        <taxon>Oleeae</taxon>
        <taxon>Olea</taxon>
    </lineage>
</organism>
<dbReference type="AlphaFoldDB" id="A0A8S0UHH1"/>
<reference evidence="2 3" key="1">
    <citation type="submission" date="2019-12" db="EMBL/GenBank/DDBJ databases">
        <authorList>
            <person name="Alioto T."/>
            <person name="Alioto T."/>
            <person name="Gomez Garrido J."/>
        </authorList>
    </citation>
    <scope>NUCLEOTIDE SEQUENCE [LARGE SCALE GENOMIC DNA]</scope>
</reference>
<name>A0A8S0UHH1_OLEEU</name>
<evidence type="ECO:0000256" key="1">
    <source>
        <dbReference type="SAM" id="MobiDB-lite"/>
    </source>
</evidence>
<feature type="compositionally biased region" description="Basic and acidic residues" evidence="1">
    <location>
        <begin position="116"/>
        <end position="125"/>
    </location>
</feature>
<feature type="compositionally biased region" description="Polar residues" evidence="1">
    <location>
        <begin position="160"/>
        <end position="171"/>
    </location>
</feature>
<dbReference type="Proteomes" id="UP000594638">
    <property type="component" value="Unassembled WGS sequence"/>
</dbReference>
<dbReference type="Gramene" id="OE9A037278T1">
    <property type="protein sequence ID" value="OE9A037278C1"/>
    <property type="gene ID" value="OE9A037278"/>
</dbReference>
<sequence>MEFEFMILEDARLRAHIFQQSNLKYVKTVMDHFDERQREDFRNSPLGVASQENYMHGARLPHYYAGLGLGGNFRDWGTLRSLHVYATLRSTDAEVEQPYFSTLVTYDDPLMPVLDDIARTSGSDRDGDDSEEHDGDDSKDTGKSSTSPATPVSSPVRGPMTQTRPVGTSASSLIRGEVEELLLDQRILFEMQLWTVKLEIQQYVTSECIRLREFIVVLVAPLVPTTALGSTGANVEIDVSGSSPQDVHGQDTEPLPTPIDIGVDTGRSQPLDGADIASCSDDDHEPLPTLIDHPQDGGATEPSHATKVGEAEFDGCNMTDGEGKFIACVTSAYDTFA</sequence>
<dbReference type="EMBL" id="CACTIH010007593">
    <property type="protein sequence ID" value="CAA3016114.1"/>
    <property type="molecule type" value="Genomic_DNA"/>
</dbReference>
<gene>
    <name evidence="2" type="ORF">OLEA9_A037278</name>
</gene>
<feature type="region of interest" description="Disordered" evidence="1">
    <location>
        <begin position="116"/>
        <end position="171"/>
    </location>
</feature>
<keyword evidence="3" id="KW-1185">Reference proteome</keyword>
<proteinExistence type="predicted"/>
<feature type="compositionally biased region" description="Acidic residues" evidence="1">
    <location>
        <begin position="126"/>
        <end position="135"/>
    </location>
</feature>
<feature type="compositionally biased region" description="Low complexity" evidence="1">
    <location>
        <begin position="143"/>
        <end position="156"/>
    </location>
</feature>
<evidence type="ECO:0000313" key="2">
    <source>
        <dbReference type="EMBL" id="CAA3016114.1"/>
    </source>
</evidence>
<comment type="caution">
    <text evidence="2">The sequence shown here is derived from an EMBL/GenBank/DDBJ whole genome shotgun (WGS) entry which is preliminary data.</text>
</comment>